<evidence type="ECO:0000313" key="7">
    <source>
        <dbReference type="EMBL" id="GIL31627.1"/>
    </source>
</evidence>
<dbReference type="Pfam" id="PF01614">
    <property type="entry name" value="IclR_C"/>
    <property type="match status" value="1"/>
</dbReference>
<comment type="caution">
    <text evidence="7">The sequence shown here is derived from an EMBL/GenBank/DDBJ whole genome shotgun (WGS) entry which is preliminary data.</text>
</comment>
<evidence type="ECO:0000256" key="1">
    <source>
        <dbReference type="ARBA" id="ARBA00023015"/>
    </source>
</evidence>
<gene>
    <name evidence="7" type="ORF">NUM_68810</name>
</gene>
<dbReference type="RefSeq" id="WP_207129201.1">
    <property type="nucleotide sequence ID" value="NZ_BOPO01000149.1"/>
</dbReference>
<accession>A0A8J4ENM2</accession>
<keyword evidence="3" id="KW-0804">Transcription</keyword>
<dbReference type="InterPro" id="IPR029016">
    <property type="entry name" value="GAF-like_dom_sf"/>
</dbReference>
<proteinExistence type="predicted"/>
<dbReference type="InterPro" id="IPR036388">
    <property type="entry name" value="WH-like_DNA-bd_sf"/>
</dbReference>
<dbReference type="InterPro" id="IPR050707">
    <property type="entry name" value="HTH_MetabolicPath_Reg"/>
</dbReference>
<organism evidence="7 8">
    <name type="scientific">Actinocatenispora comari</name>
    <dbReference type="NCBI Taxonomy" id="2807577"/>
    <lineage>
        <taxon>Bacteria</taxon>
        <taxon>Bacillati</taxon>
        <taxon>Actinomycetota</taxon>
        <taxon>Actinomycetes</taxon>
        <taxon>Micromonosporales</taxon>
        <taxon>Micromonosporaceae</taxon>
        <taxon>Actinocatenispora</taxon>
    </lineage>
</organism>
<dbReference type="AlphaFoldDB" id="A0A8J4ENM2"/>
<dbReference type="GO" id="GO:0003700">
    <property type="term" value="F:DNA-binding transcription factor activity"/>
    <property type="evidence" value="ECO:0007669"/>
    <property type="project" value="TreeGrafter"/>
</dbReference>
<dbReference type="Pfam" id="PF09339">
    <property type="entry name" value="HTH_IclR"/>
    <property type="match status" value="1"/>
</dbReference>
<dbReference type="SUPFAM" id="SSF46785">
    <property type="entry name" value="Winged helix' DNA-binding domain"/>
    <property type="match status" value="1"/>
</dbReference>
<keyword evidence="1" id="KW-0805">Transcription regulation</keyword>
<keyword evidence="8" id="KW-1185">Reference proteome</keyword>
<dbReference type="Proteomes" id="UP000614996">
    <property type="component" value="Unassembled WGS sequence"/>
</dbReference>
<name>A0A8J4ENM2_9ACTN</name>
<feature type="region of interest" description="Disordered" evidence="4">
    <location>
        <begin position="1"/>
        <end position="22"/>
    </location>
</feature>
<evidence type="ECO:0000256" key="2">
    <source>
        <dbReference type="ARBA" id="ARBA00023125"/>
    </source>
</evidence>
<dbReference type="PANTHER" id="PTHR30136">
    <property type="entry name" value="HELIX-TURN-HELIX TRANSCRIPTIONAL REGULATOR, ICLR FAMILY"/>
    <property type="match status" value="1"/>
</dbReference>
<dbReference type="Gene3D" id="3.30.450.40">
    <property type="match status" value="1"/>
</dbReference>
<dbReference type="GO" id="GO:0045892">
    <property type="term" value="P:negative regulation of DNA-templated transcription"/>
    <property type="evidence" value="ECO:0007669"/>
    <property type="project" value="TreeGrafter"/>
</dbReference>
<protein>
    <submittedName>
        <fullName evidence="7">Transcriptional regulator</fullName>
    </submittedName>
</protein>
<dbReference type="Gene3D" id="1.10.10.10">
    <property type="entry name" value="Winged helix-like DNA-binding domain superfamily/Winged helix DNA-binding domain"/>
    <property type="match status" value="1"/>
</dbReference>
<dbReference type="InterPro" id="IPR036390">
    <property type="entry name" value="WH_DNA-bd_sf"/>
</dbReference>
<evidence type="ECO:0000259" key="5">
    <source>
        <dbReference type="PROSITE" id="PS51077"/>
    </source>
</evidence>
<dbReference type="GO" id="GO:0003677">
    <property type="term" value="F:DNA binding"/>
    <property type="evidence" value="ECO:0007669"/>
    <property type="project" value="UniProtKB-KW"/>
</dbReference>
<evidence type="ECO:0000259" key="6">
    <source>
        <dbReference type="PROSITE" id="PS51078"/>
    </source>
</evidence>
<dbReference type="SUPFAM" id="SSF55781">
    <property type="entry name" value="GAF domain-like"/>
    <property type="match status" value="1"/>
</dbReference>
<feature type="compositionally biased region" description="Basic and acidic residues" evidence="4">
    <location>
        <begin position="1"/>
        <end position="21"/>
    </location>
</feature>
<evidence type="ECO:0000256" key="4">
    <source>
        <dbReference type="SAM" id="MobiDB-lite"/>
    </source>
</evidence>
<dbReference type="EMBL" id="BOPO01000149">
    <property type="protein sequence ID" value="GIL31627.1"/>
    <property type="molecule type" value="Genomic_DNA"/>
</dbReference>
<dbReference type="SMART" id="SM00346">
    <property type="entry name" value="HTH_ICLR"/>
    <property type="match status" value="1"/>
</dbReference>
<keyword evidence="2" id="KW-0238">DNA-binding</keyword>
<dbReference type="PROSITE" id="PS51078">
    <property type="entry name" value="ICLR_ED"/>
    <property type="match status" value="1"/>
</dbReference>
<dbReference type="InterPro" id="IPR014757">
    <property type="entry name" value="Tscrpt_reg_IclR_C"/>
</dbReference>
<dbReference type="InterPro" id="IPR005471">
    <property type="entry name" value="Tscrpt_reg_IclR_N"/>
</dbReference>
<dbReference type="PROSITE" id="PS51077">
    <property type="entry name" value="HTH_ICLR"/>
    <property type="match status" value="1"/>
</dbReference>
<feature type="domain" description="HTH iclR-type" evidence="5">
    <location>
        <begin position="23"/>
        <end position="85"/>
    </location>
</feature>
<feature type="domain" description="IclR-ED" evidence="6">
    <location>
        <begin position="87"/>
        <end position="270"/>
    </location>
</feature>
<evidence type="ECO:0000256" key="3">
    <source>
        <dbReference type="ARBA" id="ARBA00023163"/>
    </source>
</evidence>
<sequence length="274" mass="29548">MARTLKTEFHQAKQPDERDGGVTRTLSRGLALLSEILDADTPPTLTELALQTGLSKATVSRLLATLVEAGFAAQTPGGQTYSAGPSIARWLRTSPLEALLTQQATPVLSQLRDLSGETSVLCVPVWPDRVCIARSLSESPIRAQKTIGENGPLTRGCSGRAFLAFATERYVDAALQARPLVRMTDTSIVDVDRFLARLRTERELGYTMSTGGTYPDMNGIAVPIFAASSTLPIAVINVSGPSARWTKPAMERFAPTLKEHAAQLTAYFTSERLS</sequence>
<dbReference type="PANTHER" id="PTHR30136:SF35">
    <property type="entry name" value="HTH-TYPE TRANSCRIPTIONAL REGULATOR RV1719"/>
    <property type="match status" value="1"/>
</dbReference>
<reference evidence="8" key="1">
    <citation type="journal article" date="2021" name="Int. J. Syst. Evol. Microbiol.">
        <title>Actinocatenispora comari sp. nov., an endophytic actinomycete isolated from aerial parts of Comarum salesowianum.</title>
        <authorList>
            <person name="Oyunbileg N."/>
            <person name="Iizaka Y."/>
            <person name="Hamada M."/>
            <person name="Davaapurev B.O."/>
            <person name="Fukumoto A."/>
            <person name="Tsetseg B."/>
            <person name="Kato F."/>
            <person name="Tamura T."/>
            <person name="Batkhuu J."/>
            <person name="Anzai Y."/>
        </authorList>
    </citation>
    <scope>NUCLEOTIDE SEQUENCE [LARGE SCALE GENOMIC DNA]</scope>
    <source>
        <strain evidence="8">NUM-2625</strain>
    </source>
</reference>
<evidence type="ECO:0000313" key="8">
    <source>
        <dbReference type="Proteomes" id="UP000614996"/>
    </source>
</evidence>